<comment type="caution">
    <text evidence="9">The sequence shown here is derived from an EMBL/GenBank/DDBJ whole genome shotgun (WGS) entry which is preliminary data.</text>
</comment>
<comment type="similarity">
    <text evidence="2">Belongs to the grh/CP2 family. CP2 subfamily.</text>
</comment>
<sequence>MYRKSQVSFLEGMSSTNQWCVPDEVHDVLAVDFDRSLSGLEVDLCTSSNNMSSAVFAVPEMSRKEDMHNSLNPSTADTFRCLQDISGDVVSNHGPIEVYPVTLVNRKKNRYSIMAENDCTNSVKRFCFNGKEMEPYDTFEPRRCRPHSLSAPEIRTTSSHIYSGQVINTILSQVVQLPVMPASQTVDQGNQGPPSAFLCILVAPTSIATKINEETLTYLNQGQPYEICIKKNMSFPYQKTTLFKSIIHFGFQERRLQYMEKEQIKEWQTQRYGERILEIDLPLSFGLLEAVNSPTNINQCEFVWDSNVDVSVFLKVNCISTEFTPKKHGGEKGVPFRIIIDTYAHNQPSEKIHSASCQVKIFKPKGADRKHKTDREKMKRYRDKRNITHNYTSPISSGCSPQNSPLECILESSQKDCFEGSHATSPTENQDNSDDSCGKFSALSYDSSVDECAMWLQRNMFSSYVKEFVNFNGADILNLTRADLIDICGTANGIRLYNTLHSKGNIELFFRLPSTQAYSAIYLKTPTLKELAPKIKLFCGLPVDSSCDFYVSGPAGARVVLTDEVVSNMQPESLFTVERIDGSCDERLSVVLEKQRAE</sequence>
<dbReference type="InterPro" id="IPR040167">
    <property type="entry name" value="TF_CP2-like"/>
</dbReference>
<dbReference type="AlphaFoldDB" id="A0AAV6VVR1"/>
<dbReference type="GO" id="GO:0005634">
    <property type="term" value="C:nucleus"/>
    <property type="evidence" value="ECO:0007669"/>
    <property type="project" value="UniProtKB-SubCell"/>
</dbReference>
<dbReference type="InterPro" id="IPR041418">
    <property type="entry name" value="SAM_3"/>
</dbReference>
<evidence type="ECO:0000256" key="5">
    <source>
        <dbReference type="ARBA" id="ARBA00023163"/>
    </source>
</evidence>
<evidence type="ECO:0000313" key="10">
    <source>
        <dbReference type="Proteomes" id="UP000827092"/>
    </source>
</evidence>
<keyword evidence="5" id="KW-0804">Transcription</keyword>
<accession>A0AAV6VVR1</accession>
<evidence type="ECO:0000256" key="6">
    <source>
        <dbReference type="ARBA" id="ARBA00023242"/>
    </source>
</evidence>
<dbReference type="EMBL" id="JAFNEN010000023">
    <property type="protein sequence ID" value="KAG8199848.1"/>
    <property type="molecule type" value="Genomic_DNA"/>
</dbReference>
<evidence type="ECO:0000256" key="4">
    <source>
        <dbReference type="ARBA" id="ARBA00023125"/>
    </source>
</evidence>
<dbReference type="InterPro" id="IPR013761">
    <property type="entry name" value="SAM/pointed_sf"/>
</dbReference>
<evidence type="ECO:0000256" key="2">
    <source>
        <dbReference type="ARBA" id="ARBA00010852"/>
    </source>
</evidence>
<dbReference type="GO" id="GO:0001228">
    <property type="term" value="F:DNA-binding transcription activator activity, RNA polymerase II-specific"/>
    <property type="evidence" value="ECO:0007669"/>
    <property type="project" value="TreeGrafter"/>
</dbReference>
<keyword evidence="6 7" id="KW-0539">Nucleus</keyword>
<evidence type="ECO:0000313" key="9">
    <source>
        <dbReference type="EMBL" id="KAG8199848.1"/>
    </source>
</evidence>
<dbReference type="Pfam" id="PF18016">
    <property type="entry name" value="SAM_3"/>
    <property type="match status" value="1"/>
</dbReference>
<dbReference type="InterPro" id="IPR057520">
    <property type="entry name" value="GRHL1/CP2_C"/>
</dbReference>
<dbReference type="PROSITE" id="PS51968">
    <property type="entry name" value="GRH_CP2_DB"/>
    <property type="match status" value="1"/>
</dbReference>
<keyword evidence="4 7" id="KW-0238">DNA-binding</keyword>
<organism evidence="9 10">
    <name type="scientific">Oedothorax gibbosus</name>
    <dbReference type="NCBI Taxonomy" id="931172"/>
    <lineage>
        <taxon>Eukaryota</taxon>
        <taxon>Metazoa</taxon>
        <taxon>Ecdysozoa</taxon>
        <taxon>Arthropoda</taxon>
        <taxon>Chelicerata</taxon>
        <taxon>Arachnida</taxon>
        <taxon>Araneae</taxon>
        <taxon>Araneomorphae</taxon>
        <taxon>Entelegynae</taxon>
        <taxon>Araneoidea</taxon>
        <taxon>Linyphiidae</taxon>
        <taxon>Erigoninae</taxon>
        <taxon>Oedothorax</taxon>
    </lineage>
</organism>
<evidence type="ECO:0000256" key="3">
    <source>
        <dbReference type="ARBA" id="ARBA00023015"/>
    </source>
</evidence>
<dbReference type="Pfam" id="PF25416">
    <property type="entry name" value="GRHL1_C"/>
    <property type="match status" value="1"/>
</dbReference>
<keyword evidence="10" id="KW-1185">Reference proteome</keyword>
<gene>
    <name evidence="9" type="ORF">JTE90_015845</name>
</gene>
<evidence type="ECO:0000259" key="8">
    <source>
        <dbReference type="PROSITE" id="PS51968"/>
    </source>
</evidence>
<dbReference type="PANTHER" id="PTHR11037">
    <property type="entry name" value="TRANSCRIPTION FACTOR CP2"/>
    <property type="match status" value="1"/>
</dbReference>
<feature type="domain" description="Grh/CP2 DB" evidence="8">
    <location>
        <begin position="193"/>
        <end position="425"/>
    </location>
</feature>
<keyword evidence="3" id="KW-0805">Transcription regulation</keyword>
<reference evidence="9 10" key="1">
    <citation type="journal article" date="2022" name="Nat. Ecol. Evol.">
        <title>A masculinizing supergene underlies an exaggerated male reproductive morph in a spider.</title>
        <authorList>
            <person name="Hendrickx F."/>
            <person name="De Corte Z."/>
            <person name="Sonet G."/>
            <person name="Van Belleghem S.M."/>
            <person name="Kostlbacher S."/>
            <person name="Vangestel C."/>
        </authorList>
    </citation>
    <scope>NUCLEOTIDE SEQUENCE [LARGE SCALE GENOMIC DNA]</scope>
    <source>
        <strain evidence="9">W744_W776</strain>
    </source>
</reference>
<proteinExistence type="inferred from homology"/>
<name>A0AAV6VVR1_9ARAC</name>
<evidence type="ECO:0000256" key="7">
    <source>
        <dbReference type="PROSITE-ProRule" id="PRU01313"/>
    </source>
</evidence>
<dbReference type="Gene3D" id="1.10.150.50">
    <property type="entry name" value="Transcription Factor, Ets-1"/>
    <property type="match status" value="1"/>
</dbReference>
<dbReference type="PANTHER" id="PTHR11037:SF21">
    <property type="entry name" value="GEMINI, ISOFORM C"/>
    <property type="match status" value="1"/>
</dbReference>
<protein>
    <recommendedName>
        <fullName evidence="8">Grh/CP2 DB domain-containing protein</fullName>
    </recommendedName>
</protein>
<dbReference type="Pfam" id="PF04516">
    <property type="entry name" value="CP2"/>
    <property type="match status" value="1"/>
</dbReference>
<dbReference type="InterPro" id="IPR007604">
    <property type="entry name" value="CP2"/>
</dbReference>
<dbReference type="GO" id="GO:0000978">
    <property type="term" value="F:RNA polymerase II cis-regulatory region sequence-specific DNA binding"/>
    <property type="evidence" value="ECO:0007669"/>
    <property type="project" value="TreeGrafter"/>
</dbReference>
<dbReference type="Proteomes" id="UP000827092">
    <property type="component" value="Unassembled WGS sequence"/>
</dbReference>
<evidence type="ECO:0000256" key="1">
    <source>
        <dbReference type="ARBA" id="ARBA00004123"/>
    </source>
</evidence>
<comment type="subcellular location">
    <subcellularLocation>
        <location evidence="1 7">Nucleus</location>
    </subcellularLocation>
</comment>
<dbReference type="SUPFAM" id="SSF47769">
    <property type="entry name" value="SAM/Pointed domain"/>
    <property type="match status" value="1"/>
</dbReference>